<accession>A0A225B8X4</accession>
<feature type="region of interest" description="Disordered" evidence="4">
    <location>
        <begin position="113"/>
        <end position="255"/>
    </location>
</feature>
<reference evidence="6 7" key="1">
    <citation type="submission" date="2015-06" db="EMBL/GenBank/DDBJ databases">
        <title>Talaromyces atroroseus IBT 11181 draft genome.</title>
        <authorList>
            <person name="Rasmussen K.B."/>
            <person name="Rasmussen S."/>
            <person name="Petersen B."/>
            <person name="Sicheritz-Ponten T."/>
            <person name="Mortensen U.H."/>
            <person name="Thrane U."/>
        </authorList>
    </citation>
    <scope>NUCLEOTIDE SEQUENCE [LARGE SCALE GENOMIC DNA]</scope>
    <source>
        <strain evidence="6 7">IBT 11181</strain>
    </source>
</reference>
<dbReference type="RefSeq" id="XP_020122528.1">
    <property type="nucleotide sequence ID" value="XM_020265112.1"/>
</dbReference>
<evidence type="ECO:0000256" key="1">
    <source>
        <dbReference type="ARBA" id="ARBA00004123"/>
    </source>
</evidence>
<evidence type="ECO:0000259" key="5">
    <source>
        <dbReference type="Pfam" id="PF24245"/>
    </source>
</evidence>
<name>A0A225B8X4_TALAT</name>
<evidence type="ECO:0000313" key="6">
    <source>
        <dbReference type="EMBL" id="OKL62407.1"/>
    </source>
</evidence>
<sequence>MDEAAPSTAAIGSSNTSNPPSIELAYKKKCIQLKKRLNEIEAENDLIRARNKRAQVYVAKMRLETCIMLERLATVTGMLDEAAAISKDAGGHGQDGRLVLNSELRAKAAAIVQNAQHHAHANPEVMDDETEGSSEDQPPTPQERPLRVKRSRKSNIAFEEIEAEAAMQYEAASPDKKGHSTSYDHNNDHHEHNNDTTSPPGIHKESSALPSLAPATPAPAEERRTSGFRAVNRMDSNHEGPVPMDVDERPSKTEG</sequence>
<dbReference type="GO" id="GO:0005634">
    <property type="term" value="C:nucleus"/>
    <property type="evidence" value="ECO:0007669"/>
    <property type="project" value="UniProtKB-SubCell"/>
</dbReference>
<feature type="coiled-coil region" evidence="3">
    <location>
        <begin position="23"/>
        <end position="50"/>
    </location>
</feature>
<feature type="compositionally biased region" description="Low complexity" evidence="4">
    <location>
        <begin position="207"/>
        <end position="219"/>
    </location>
</feature>
<dbReference type="GeneID" id="31002763"/>
<keyword evidence="3" id="KW-0175">Coiled coil</keyword>
<dbReference type="EMBL" id="LFMY01000003">
    <property type="protein sequence ID" value="OKL62407.1"/>
    <property type="molecule type" value="Genomic_DNA"/>
</dbReference>
<proteinExistence type="predicted"/>
<dbReference type="AlphaFoldDB" id="A0A225B8X4"/>
<organism evidence="6 7">
    <name type="scientific">Talaromyces atroroseus</name>
    <dbReference type="NCBI Taxonomy" id="1441469"/>
    <lineage>
        <taxon>Eukaryota</taxon>
        <taxon>Fungi</taxon>
        <taxon>Dikarya</taxon>
        <taxon>Ascomycota</taxon>
        <taxon>Pezizomycotina</taxon>
        <taxon>Eurotiomycetes</taxon>
        <taxon>Eurotiomycetidae</taxon>
        <taxon>Eurotiales</taxon>
        <taxon>Trichocomaceae</taxon>
        <taxon>Talaromyces</taxon>
        <taxon>Talaromyces sect. Trachyspermi</taxon>
    </lineage>
</organism>
<evidence type="ECO:0000313" key="7">
    <source>
        <dbReference type="Proteomes" id="UP000214365"/>
    </source>
</evidence>
<dbReference type="Pfam" id="PF24245">
    <property type="entry name" value="INO80F"/>
    <property type="match status" value="1"/>
</dbReference>
<keyword evidence="2" id="KW-0539">Nucleus</keyword>
<gene>
    <name evidence="6" type="ORF">UA08_03008</name>
</gene>
<dbReference type="STRING" id="1441469.A0A225B8X4"/>
<keyword evidence="7" id="KW-1185">Reference proteome</keyword>
<dbReference type="Proteomes" id="UP000214365">
    <property type="component" value="Unassembled WGS sequence"/>
</dbReference>
<comment type="caution">
    <text evidence="6">The sequence shown here is derived from an EMBL/GenBank/DDBJ whole genome shotgun (WGS) entry which is preliminary data.</text>
</comment>
<evidence type="ECO:0000256" key="3">
    <source>
        <dbReference type="SAM" id="Coils"/>
    </source>
</evidence>
<evidence type="ECO:0000256" key="2">
    <source>
        <dbReference type="ARBA" id="ARBA00023242"/>
    </source>
</evidence>
<feature type="compositionally biased region" description="Acidic residues" evidence="4">
    <location>
        <begin position="125"/>
        <end position="134"/>
    </location>
</feature>
<feature type="domain" description="INO80 complex subunit F" evidence="5">
    <location>
        <begin position="26"/>
        <end position="72"/>
    </location>
</feature>
<protein>
    <recommendedName>
        <fullName evidence="5">INO80 complex subunit F domain-containing protein</fullName>
    </recommendedName>
</protein>
<dbReference type="OrthoDB" id="10070927at2759"/>
<evidence type="ECO:0000256" key="4">
    <source>
        <dbReference type="SAM" id="MobiDB-lite"/>
    </source>
</evidence>
<feature type="compositionally biased region" description="Basic and acidic residues" evidence="4">
    <location>
        <begin position="185"/>
        <end position="194"/>
    </location>
</feature>
<feature type="compositionally biased region" description="Basic and acidic residues" evidence="4">
    <location>
        <begin position="246"/>
        <end position="255"/>
    </location>
</feature>
<dbReference type="InterPro" id="IPR056513">
    <property type="entry name" value="INO80F"/>
</dbReference>
<comment type="subcellular location">
    <subcellularLocation>
        <location evidence="1">Nucleus</location>
    </subcellularLocation>
</comment>